<dbReference type="GO" id="GO:0046857">
    <property type="term" value="F:oxidoreductase activity, acting on other nitrogenous compounds as donors, with NAD or NADP as acceptor"/>
    <property type="evidence" value="ECO:0007669"/>
    <property type="project" value="TreeGrafter"/>
</dbReference>
<dbReference type="OrthoDB" id="9783470at2"/>
<reference evidence="3 4" key="1">
    <citation type="submission" date="2018-11" db="EMBL/GenBank/DDBJ databases">
        <title>Novel Erysipelotrichaceae bacterium isolated from small intestine of a swine.</title>
        <authorList>
            <person name="Kim J.S."/>
            <person name="Choe H."/>
            <person name="Lee Y.R."/>
            <person name="Kim K.M."/>
            <person name="Park D.S."/>
        </authorList>
    </citation>
    <scope>NUCLEOTIDE SEQUENCE [LARGE SCALE GENOMIC DNA]</scope>
    <source>
        <strain evidence="3 4">SG0102</strain>
    </source>
</reference>
<gene>
    <name evidence="3" type="ORF">SG0102_24980</name>
</gene>
<dbReference type="Pfam" id="PF00881">
    <property type="entry name" value="Nitroreductase"/>
    <property type="match status" value="1"/>
</dbReference>
<keyword evidence="4" id="KW-1185">Reference proteome</keyword>
<dbReference type="InterPro" id="IPR050627">
    <property type="entry name" value="Nitroreductase/BluB"/>
</dbReference>
<evidence type="ECO:0000313" key="3">
    <source>
        <dbReference type="EMBL" id="BBH27564.1"/>
    </source>
</evidence>
<dbReference type="CDD" id="cd02136">
    <property type="entry name" value="PnbA_NfnB-like"/>
    <property type="match status" value="1"/>
</dbReference>
<dbReference type="EMBL" id="AP019309">
    <property type="protein sequence ID" value="BBH27564.1"/>
    <property type="molecule type" value="Genomic_DNA"/>
</dbReference>
<accession>A0A3G9JXN7</accession>
<dbReference type="PANTHER" id="PTHR23026">
    <property type="entry name" value="NADPH NITROREDUCTASE"/>
    <property type="match status" value="1"/>
</dbReference>
<organism evidence="3 4">
    <name type="scientific">Intestinibaculum porci</name>
    <dbReference type="NCBI Taxonomy" id="2487118"/>
    <lineage>
        <taxon>Bacteria</taxon>
        <taxon>Bacillati</taxon>
        <taxon>Bacillota</taxon>
        <taxon>Erysipelotrichia</taxon>
        <taxon>Erysipelotrichales</taxon>
        <taxon>Erysipelotrichaceae</taxon>
        <taxon>Intestinibaculum</taxon>
    </lineage>
</organism>
<dbReference type="InterPro" id="IPR029479">
    <property type="entry name" value="Nitroreductase"/>
</dbReference>
<evidence type="ECO:0000259" key="2">
    <source>
        <dbReference type="Pfam" id="PF00881"/>
    </source>
</evidence>
<dbReference type="Proteomes" id="UP000268059">
    <property type="component" value="Chromosome"/>
</dbReference>
<dbReference type="GO" id="GO:0046256">
    <property type="term" value="P:2,4,6-trinitrotoluene catabolic process"/>
    <property type="evidence" value="ECO:0007669"/>
    <property type="project" value="TreeGrafter"/>
</dbReference>
<dbReference type="Gene3D" id="3.40.109.10">
    <property type="entry name" value="NADH Oxidase"/>
    <property type="match status" value="1"/>
</dbReference>
<dbReference type="KEGG" id="ebm:SG0102_24980"/>
<dbReference type="InterPro" id="IPR000415">
    <property type="entry name" value="Nitroreductase-like"/>
</dbReference>
<dbReference type="InParanoid" id="A0A3G9JXN7"/>
<evidence type="ECO:0000256" key="1">
    <source>
        <dbReference type="ARBA" id="ARBA00023027"/>
    </source>
</evidence>
<keyword evidence="1" id="KW-0520">NAD</keyword>
<sequence length="175" mass="19835">MNEVLETLKARRSVRLFKSDLPTDDELKAIVEAGLYAPSGRNMQEVITIVVKNKELRDEIAEVNRQIGGWKEGFDPFYQAPVIIIVLGNKERPTHVYDGSVALENMMLAATSLGLGSCWIHRAKEEFEMPRFKQLLKDLHIEGDWEGIGHLAIGYPAKDNNDVPKRKEGRVYTID</sequence>
<evidence type="ECO:0000313" key="4">
    <source>
        <dbReference type="Proteomes" id="UP000268059"/>
    </source>
</evidence>
<dbReference type="GO" id="GO:0005829">
    <property type="term" value="C:cytosol"/>
    <property type="evidence" value="ECO:0007669"/>
    <property type="project" value="TreeGrafter"/>
</dbReference>
<feature type="domain" description="Nitroreductase" evidence="2">
    <location>
        <begin position="8"/>
        <end position="155"/>
    </location>
</feature>
<dbReference type="RefSeq" id="WP_125120278.1">
    <property type="nucleotide sequence ID" value="NZ_AP019309.1"/>
</dbReference>
<dbReference type="AlphaFoldDB" id="A0A3G9JXN7"/>
<protein>
    <submittedName>
        <fullName evidence="3">Diguanylate cyclase</fullName>
    </submittedName>
</protein>
<name>A0A3G9JXN7_9FIRM</name>
<dbReference type="PANTHER" id="PTHR23026:SF125">
    <property type="entry name" value="OXYGEN-INSENSITIVE NAD(P)H NITROREDUCTASE"/>
    <property type="match status" value="1"/>
</dbReference>
<proteinExistence type="predicted"/>
<dbReference type="SUPFAM" id="SSF55469">
    <property type="entry name" value="FMN-dependent nitroreductase-like"/>
    <property type="match status" value="1"/>
</dbReference>